<comment type="caution">
    <text evidence="1">The sequence shown here is derived from an EMBL/GenBank/DDBJ whole genome shotgun (WGS) entry which is preliminary data.</text>
</comment>
<evidence type="ECO:0000313" key="1">
    <source>
        <dbReference type="EMBL" id="RUT06575.1"/>
    </source>
</evidence>
<reference evidence="1" key="1">
    <citation type="submission" date="2018-12" db="EMBL/GenBank/DDBJ databases">
        <authorList>
            <person name="Will S."/>
            <person name="Neumann-Schaal M."/>
            <person name="Henke P."/>
        </authorList>
    </citation>
    <scope>NUCLEOTIDE SEQUENCE</scope>
    <source>
        <strain evidence="1">PCC 7102</strain>
    </source>
</reference>
<reference evidence="1" key="2">
    <citation type="journal article" date="2019" name="Genome Biol. Evol.">
        <title>Day and night: Metabolic profiles and evolutionary relationships of six axenic non-marine cyanobacteria.</title>
        <authorList>
            <person name="Will S.E."/>
            <person name="Henke P."/>
            <person name="Boedeker C."/>
            <person name="Huang S."/>
            <person name="Brinkmann H."/>
            <person name="Rohde M."/>
            <person name="Jarek M."/>
            <person name="Friedl T."/>
            <person name="Seufert S."/>
            <person name="Schumacher M."/>
            <person name="Overmann J."/>
            <person name="Neumann-Schaal M."/>
            <person name="Petersen J."/>
        </authorList>
    </citation>
    <scope>NUCLEOTIDE SEQUENCE [LARGE SCALE GENOMIC DNA]</scope>
    <source>
        <strain evidence="1">PCC 7102</strain>
    </source>
</reference>
<dbReference type="AlphaFoldDB" id="A0A433VKK4"/>
<keyword evidence="2" id="KW-1185">Reference proteome</keyword>
<sequence>MSASDWEKFLAEGRQTVEIVRKGLRNRGINAGESIMTDFGTDEDIPVYSSDGERKLFWISVKTVTVSVSNFSILPNGYRGWMCGEVESKQWVNPPSAIIWYCPTTRLAWGTIPPRRLSKRWFIFPDRWGTVEDKRKTKILGQATYVYPSWLVLPEHVISKQEIIAHIQRLMRSN</sequence>
<gene>
    <name evidence="1" type="ORF">DSM106972_028320</name>
</gene>
<proteinExistence type="predicted"/>
<evidence type="ECO:0000313" key="2">
    <source>
        <dbReference type="Proteomes" id="UP000271624"/>
    </source>
</evidence>
<evidence type="ECO:0008006" key="3">
    <source>
        <dbReference type="Google" id="ProtNLM"/>
    </source>
</evidence>
<dbReference type="OrthoDB" id="495181at2"/>
<name>A0A433VKK4_9CYAN</name>
<protein>
    <recommendedName>
        <fullName evidence="3">DUF4365 domain-containing protein</fullName>
    </recommendedName>
</protein>
<dbReference type="RefSeq" id="WP_127081373.1">
    <property type="nucleotide sequence ID" value="NZ_RSCL01000006.1"/>
</dbReference>
<dbReference type="EMBL" id="RSCL01000006">
    <property type="protein sequence ID" value="RUT06575.1"/>
    <property type="molecule type" value="Genomic_DNA"/>
</dbReference>
<dbReference type="Proteomes" id="UP000271624">
    <property type="component" value="Unassembled WGS sequence"/>
</dbReference>
<organism evidence="1 2">
    <name type="scientific">Dulcicalothrix desertica PCC 7102</name>
    <dbReference type="NCBI Taxonomy" id="232991"/>
    <lineage>
        <taxon>Bacteria</taxon>
        <taxon>Bacillati</taxon>
        <taxon>Cyanobacteriota</taxon>
        <taxon>Cyanophyceae</taxon>
        <taxon>Nostocales</taxon>
        <taxon>Calotrichaceae</taxon>
        <taxon>Dulcicalothrix</taxon>
    </lineage>
</organism>
<accession>A0A433VKK4</accession>